<proteinExistence type="predicted"/>
<dbReference type="OrthoDB" id="9801609at2"/>
<dbReference type="PANTHER" id="PTHR46401">
    <property type="entry name" value="GLYCOSYLTRANSFERASE WBBK-RELATED"/>
    <property type="match status" value="1"/>
</dbReference>
<evidence type="ECO:0000259" key="2">
    <source>
        <dbReference type="Pfam" id="PF00534"/>
    </source>
</evidence>
<dbReference type="AlphaFoldDB" id="A0A4Q1CZN4"/>
<dbReference type="Pfam" id="PF00534">
    <property type="entry name" value="Glycos_transf_1"/>
    <property type="match status" value="1"/>
</dbReference>
<dbReference type="SUPFAM" id="SSF53756">
    <property type="entry name" value="UDP-Glycosyltransferase/glycogen phosphorylase"/>
    <property type="match status" value="1"/>
</dbReference>
<keyword evidence="4" id="KW-1185">Reference proteome</keyword>
<name>A0A4Q1CZN4_9BACT</name>
<comment type="caution">
    <text evidence="3">The sequence shown here is derived from an EMBL/GenBank/DDBJ whole genome shotgun (WGS) entry which is preliminary data.</text>
</comment>
<dbReference type="GO" id="GO:0016757">
    <property type="term" value="F:glycosyltransferase activity"/>
    <property type="evidence" value="ECO:0007669"/>
    <property type="project" value="InterPro"/>
</dbReference>
<gene>
    <name evidence="3" type="ORF">ESB13_22245</name>
</gene>
<reference evidence="3 4" key="1">
    <citation type="submission" date="2019-01" db="EMBL/GenBank/DDBJ databases">
        <title>Filimonas sp. strain TTM-71.</title>
        <authorList>
            <person name="Chen W.-M."/>
        </authorList>
    </citation>
    <scope>NUCLEOTIDE SEQUENCE [LARGE SCALE GENOMIC DNA]</scope>
    <source>
        <strain evidence="3 4">TTM-71</strain>
    </source>
</reference>
<evidence type="ECO:0000313" key="4">
    <source>
        <dbReference type="Proteomes" id="UP000290545"/>
    </source>
</evidence>
<dbReference type="RefSeq" id="WP_129006008.1">
    <property type="nucleotide sequence ID" value="NZ_SDHZ01000005.1"/>
</dbReference>
<feature type="domain" description="Glycosyl transferase family 1" evidence="2">
    <location>
        <begin position="196"/>
        <end position="336"/>
    </location>
</feature>
<dbReference type="Gene3D" id="3.40.50.2000">
    <property type="entry name" value="Glycogen Phosphorylase B"/>
    <property type="match status" value="2"/>
</dbReference>
<sequence>MSILVYGSFLSRSADILTDDFLFETVKRLPGINPAARVLFLVSAETGLRHPLYECGETVVEAPGAGKAGRWWWSIKTLPAFLKQEQVNLAISYPENRNNNRIPLMMVVSELLPSAKNAAALTKKLAGAAAVVTTSNWGKTQLASVFQVPENKITVIPAAADTRFQPVEWDEKEAVKEKYAGGNEFFLFPCLPGHLQAVTEVLKAFSVFKKWQKSNMQLLVTGLGAEEQAALKLDAYRFRADVSLLPVLRTEELAAITAAAYGCVQPGLPDPACMAAIRSLQCEIPVIASSTGAFPEICGAAALYAEPGDFNDMGQKMILLYKDETLRRQLIATAKTQKLLYNWDASAALFSSLLHHP</sequence>
<evidence type="ECO:0000256" key="1">
    <source>
        <dbReference type="ARBA" id="ARBA00022679"/>
    </source>
</evidence>
<dbReference type="InterPro" id="IPR001296">
    <property type="entry name" value="Glyco_trans_1"/>
</dbReference>
<dbReference type="PANTHER" id="PTHR46401:SF2">
    <property type="entry name" value="GLYCOSYLTRANSFERASE WBBK-RELATED"/>
    <property type="match status" value="1"/>
</dbReference>
<keyword evidence="1 3" id="KW-0808">Transferase</keyword>
<organism evidence="3 4">
    <name type="scientific">Filimonas effusa</name>
    <dbReference type="NCBI Taxonomy" id="2508721"/>
    <lineage>
        <taxon>Bacteria</taxon>
        <taxon>Pseudomonadati</taxon>
        <taxon>Bacteroidota</taxon>
        <taxon>Chitinophagia</taxon>
        <taxon>Chitinophagales</taxon>
        <taxon>Chitinophagaceae</taxon>
        <taxon>Filimonas</taxon>
    </lineage>
</organism>
<evidence type="ECO:0000313" key="3">
    <source>
        <dbReference type="EMBL" id="RXK80878.1"/>
    </source>
</evidence>
<dbReference type="Proteomes" id="UP000290545">
    <property type="component" value="Unassembled WGS sequence"/>
</dbReference>
<accession>A0A4Q1CZN4</accession>
<dbReference type="EMBL" id="SDHZ01000005">
    <property type="protein sequence ID" value="RXK80878.1"/>
    <property type="molecule type" value="Genomic_DNA"/>
</dbReference>
<protein>
    <submittedName>
        <fullName evidence="3">Glycosyltransferase</fullName>
    </submittedName>
</protein>